<feature type="domain" description="HTH luxR-type" evidence="6">
    <location>
        <begin position="173"/>
        <end position="238"/>
    </location>
</feature>
<dbReference type="PROSITE" id="PS50043">
    <property type="entry name" value="HTH_LUXR_2"/>
    <property type="match status" value="1"/>
</dbReference>
<dbReference type="GO" id="GO:0003677">
    <property type="term" value="F:DNA binding"/>
    <property type="evidence" value="ECO:0007669"/>
    <property type="project" value="UniProtKB-KW"/>
</dbReference>
<dbReference type="PANTHER" id="PTHR43214">
    <property type="entry name" value="TWO-COMPONENT RESPONSE REGULATOR"/>
    <property type="match status" value="1"/>
</dbReference>
<protein>
    <submittedName>
        <fullName evidence="8">DNA-binding NarL/FixJ family response regulator</fullName>
    </submittedName>
</protein>
<dbReference type="Proteomes" id="UP000539111">
    <property type="component" value="Unassembled WGS sequence"/>
</dbReference>
<keyword evidence="9" id="KW-1185">Reference proteome</keyword>
<keyword evidence="1 5" id="KW-0597">Phosphoprotein</keyword>
<dbReference type="SMART" id="SM00421">
    <property type="entry name" value="HTH_LUXR"/>
    <property type="match status" value="1"/>
</dbReference>
<organism evidence="8 9">
    <name type="scientific">Spelaeicoccus albus</name>
    <dbReference type="NCBI Taxonomy" id="1280376"/>
    <lineage>
        <taxon>Bacteria</taxon>
        <taxon>Bacillati</taxon>
        <taxon>Actinomycetota</taxon>
        <taxon>Actinomycetes</taxon>
        <taxon>Micrococcales</taxon>
        <taxon>Brevibacteriaceae</taxon>
        <taxon>Spelaeicoccus</taxon>
    </lineage>
</organism>
<dbReference type="EMBL" id="JACBZP010000001">
    <property type="protein sequence ID" value="NYI66704.1"/>
    <property type="molecule type" value="Genomic_DNA"/>
</dbReference>
<evidence type="ECO:0000313" key="9">
    <source>
        <dbReference type="Proteomes" id="UP000539111"/>
    </source>
</evidence>
<evidence type="ECO:0000259" key="7">
    <source>
        <dbReference type="PROSITE" id="PS50110"/>
    </source>
</evidence>
<dbReference type="Pfam" id="PF00196">
    <property type="entry name" value="GerE"/>
    <property type="match status" value="1"/>
</dbReference>
<dbReference type="GO" id="GO:0000160">
    <property type="term" value="P:phosphorelay signal transduction system"/>
    <property type="evidence" value="ECO:0007669"/>
    <property type="project" value="InterPro"/>
</dbReference>
<keyword evidence="2" id="KW-0805">Transcription regulation</keyword>
<name>A0A7Z0A968_9MICO</name>
<evidence type="ECO:0000256" key="1">
    <source>
        <dbReference type="ARBA" id="ARBA00022553"/>
    </source>
</evidence>
<keyword evidence="3 8" id="KW-0238">DNA-binding</keyword>
<dbReference type="InterPro" id="IPR001789">
    <property type="entry name" value="Sig_transdc_resp-reg_receiver"/>
</dbReference>
<dbReference type="GO" id="GO:0006355">
    <property type="term" value="P:regulation of DNA-templated transcription"/>
    <property type="evidence" value="ECO:0007669"/>
    <property type="project" value="InterPro"/>
</dbReference>
<evidence type="ECO:0000256" key="2">
    <source>
        <dbReference type="ARBA" id="ARBA00023015"/>
    </source>
</evidence>
<dbReference type="InterPro" id="IPR039420">
    <property type="entry name" value="WalR-like"/>
</dbReference>
<dbReference type="CDD" id="cd06170">
    <property type="entry name" value="LuxR_C_like"/>
    <property type="match status" value="1"/>
</dbReference>
<evidence type="ECO:0000313" key="8">
    <source>
        <dbReference type="EMBL" id="NYI66704.1"/>
    </source>
</evidence>
<dbReference type="Gene3D" id="3.40.50.2300">
    <property type="match status" value="1"/>
</dbReference>
<reference evidence="8 9" key="1">
    <citation type="submission" date="2020-07" db="EMBL/GenBank/DDBJ databases">
        <title>Sequencing the genomes of 1000 actinobacteria strains.</title>
        <authorList>
            <person name="Klenk H.-P."/>
        </authorList>
    </citation>
    <scope>NUCLEOTIDE SEQUENCE [LARGE SCALE GENOMIC DNA]</scope>
    <source>
        <strain evidence="8 9">DSM 26341</strain>
    </source>
</reference>
<dbReference type="CDD" id="cd17535">
    <property type="entry name" value="REC_NarL-like"/>
    <property type="match status" value="1"/>
</dbReference>
<dbReference type="InterPro" id="IPR058245">
    <property type="entry name" value="NreC/VraR/RcsB-like_REC"/>
</dbReference>
<feature type="modified residue" description="4-aspartylphosphate" evidence="5">
    <location>
        <position position="78"/>
    </location>
</feature>
<dbReference type="InterPro" id="IPR011006">
    <property type="entry name" value="CheY-like_superfamily"/>
</dbReference>
<gene>
    <name evidence="8" type="ORF">BJY26_001010</name>
</gene>
<accession>A0A7Z0A968</accession>
<dbReference type="InterPro" id="IPR000792">
    <property type="entry name" value="Tscrpt_reg_LuxR_C"/>
</dbReference>
<evidence type="ECO:0000256" key="3">
    <source>
        <dbReference type="ARBA" id="ARBA00023125"/>
    </source>
</evidence>
<comment type="caution">
    <text evidence="8">The sequence shown here is derived from an EMBL/GenBank/DDBJ whole genome shotgun (WGS) entry which is preliminary data.</text>
</comment>
<dbReference type="SMART" id="SM00448">
    <property type="entry name" value="REC"/>
    <property type="match status" value="1"/>
</dbReference>
<feature type="domain" description="Response regulatory" evidence="7">
    <location>
        <begin position="27"/>
        <end position="143"/>
    </location>
</feature>
<dbReference type="PANTHER" id="PTHR43214:SF24">
    <property type="entry name" value="TRANSCRIPTIONAL REGULATORY PROTEIN NARL-RELATED"/>
    <property type="match status" value="1"/>
</dbReference>
<dbReference type="AlphaFoldDB" id="A0A7Z0A968"/>
<dbReference type="SUPFAM" id="SSF46894">
    <property type="entry name" value="C-terminal effector domain of the bipartite response regulators"/>
    <property type="match status" value="1"/>
</dbReference>
<evidence type="ECO:0000256" key="4">
    <source>
        <dbReference type="ARBA" id="ARBA00023163"/>
    </source>
</evidence>
<dbReference type="PRINTS" id="PR00038">
    <property type="entry name" value="HTHLUXR"/>
</dbReference>
<proteinExistence type="predicted"/>
<sequence>MIMTIIDDAPADVRRPTHVAAPARTTRIMLVDDDAMVRTGVRTILEQSDRLSVVAEASDGDEVVQSVFAHRPDVIFMDLHMKRMGGLDAIRALATVPAAPKVIALTSFDLDAYVFQALEVGAVGFLLKDSTADELIGAVDVVLAGNSILSPRSTAHLVRHFAHGTAQAERAEAFAACRLLTERERDVAVLVAAGLSNAEIGDRLFCSAATVKTHLTKAMAKLDAGSRVQVALVMQKAGLV</sequence>
<dbReference type="Pfam" id="PF00072">
    <property type="entry name" value="Response_reg"/>
    <property type="match status" value="1"/>
</dbReference>
<keyword evidence="4" id="KW-0804">Transcription</keyword>
<dbReference type="InterPro" id="IPR016032">
    <property type="entry name" value="Sig_transdc_resp-reg_C-effctor"/>
</dbReference>
<evidence type="ECO:0000256" key="5">
    <source>
        <dbReference type="PROSITE-ProRule" id="PRU00169"/>
    </source>
</evidence>
<dbReference type="SUPFAM" id="SSF52172">
    <property type="entry name" value="CheY-like"/>
    <property type="match status" value="1"/>
</dbReference>
<evidence type="ECO:0000259" key="6">
    <source>
        <dbReference type="PROSITE" id="PS50043"/>
    </source>
</evidence>
<dbReference type="PROSITE" id="PS50110">
    <property type="entry name" value="RESPONSE_REGULATORY"/>
    <property type="match status" value="1"/>
</dbReference>